<organism evidence="1 2">
    <name type="scientific">Boeremia exigua</name>
    <dbReference type="NCBI Taxonomy" id="749465"/>
    <lineage>
        <taxon>Eukaryota</taxon>
        <taxon>Fungi</taxon>
        <taxon>Dikarya</taxon>
        <taxon>Ascomycota</taxon>
        <taxon>Pezizomycotina</taxon>
        <taxon>Dothideomycetes</taxon>
        <taxon>Pleosporomycetidae</taxon>
        <taxon>Pleosporales</taxon>
        <taxon>Pleosporineae</taxon>
        <taxon>Didymellaceae</taxon>
        <taxon>Boeremia</taxon>
    </lineage>
</organism>
<sequence>MPRPARAKIQSKTTATTRVAKPVVRKQAAPTTTKTSTKQTRKATAALQSFSDDSDGLVTNTRPTRATRGASAQGSSYAVNDADLEMTGALPAEDQSPRTTSKPRTPVAKGSAGARATRGSARLSSVKTSPAAAQAQAGSPNEATGQNGPEEEDTSGFGDLTFSSLNSESPAHGTRPPSAVKVGATPGHETSILALTNFKRRARQPSLLRMVQQTTDVEDNDESGLSNTEDFDFDDFLPQDESTPINKQRTVTEKEGANDSGAHLSSSGSRGRKRKLTPVVQVPRSSPPYDPPSGADVESVRSPSPSLPDVLPSREEVIEQTQEDQEILSQTLAPPKSSSPVQEVPRPAASPQQTRAGRRRRGGRQMTYNEDSDAEETESPAKPKRNTKAKTQQGISTAQLKGLLPRRRNRTRAHDEYDLTSSEDVTHFDSDQDELQMPARRARQRSATGKPSSPKTSKKTARGKKAPIPSKSAAKASRTYSRRISSDKENNATAEDAVETPERSAAEISDKLAAIRKKFEQIDEFELEFATVDTVTSSSPYR</sequence>
<dbReference type="EMBL" id="JAPHNI010001427">
    <property type="protein sequence ID" value="KAJ8105626.1"/>
    <property type="molecule type" value="Genomic_DNA"/>
</dbReference>
<protein>
    <submittedName>
        <fullName evidence="1">Uncharacterized protein</fullName>
    </submittedName>
</protein>
<reference evidence="1" key="1">
    <citation type="submission" date="2022-11" db="EMBL/GenBank/DDBJ databases">
        <title>Genome Sequence of Boeremia exigua.</title>
        <authorList>
            <person name="Buettner E."/>
        </authorList>
    </citation>
    <scope>NUCLEOTIDE SEQUENCE</scope>
    <source>
        <strain evidence="1">CU02</strain>
    </source>
</reference>
<accession>A0ACC2HRN0</accession>
<comment type="caution">
    <text evidence="1">The sequence shown here is derived from an EMBL/GenBank/DDBJ whole genome shotgun (WGS) entry which is preliminary data.</text>
</comment>
<name>A0ACC2HRN0_9PLEO</name>
<evidence type="ECO:0000313" key="1">
    <source>
        <dbReference type="EMBL" id="KAJ8105626.1"/>
    </source>
</evidence>
<dbReference type="Proteomes" id="UP001153331">
    <property type="component" value="Unassembled WGS sequence"/>
</dbReference>
<keyword evidence="2" id="KW-1185">Reference proteome</keyword>
<gene>
    <name evidence="1" type="ORF">OPT61_g10062</name>
</gene>
<evidence type="ECO:0000313" key="2">
    <source>
        <dbReference type="Proteomes" id="UP001153331"/>
    </source>
</evidence>
<proteinExistence type="predicted"/>